<accession>A0ABS6EH60</accession>
<sequence length="193" mass="22917">MDHNIEQRKDNEFIKVYFKSLRIKWILLWGVLCFIRTLITTGKNNVVIDFIILITVSILIYFLTPKYLYKGTKVKVDKFYEDLKNYDKKMNLLMFICNLKKLDGPTFGVLYVSKEEIKFTPFRENLKSESIIIKNNDMKDIDISNEINKFSLFDRVFFKELCKGIKISYKGKNKVFQLAQANYAMEKIDETLK</sequence>
<feature type="transmembrane region" description="Helical" evidence="1">
    <location>
        <begin position="45"/>
        <end position="63"/>
    </location>
</feature>
<dbReference type="Proteomes" id="UP000726170">
    <property type="component" value="Unassembled WGS sequence"/>
</dbReference>
<keyword evidence="3" id="KW-1185">Reference proteome</keyword>
<name>A0ABS6EH60_9CLOT</name>
<evidence type="ECO:0008006" key="4">
    <source>
        <dbReference type="Google" id="ProtNLM"/>
    </source>
</evidence>
<dbReference type="EMBL" id="JAHLQF010000001">
    <property type="protein sequence ID" value="MBU5483805.1"/>
    <property type="molecule type" value="Genomic_DNA"/>
</dbReference>
<organism evidence="2 3">
    <name type="scientific">Clostridium mobile</name>
    <dbReference type="NCBI Taxonomy" id="2841512"/>
    <lineage>
        <taxon>Bacteria</taxon>
        <taxon>Bacillati</taxon>
        <taxon>Bacillota</taxon>
        <taxon>Clostridia</taxon>
        <taxon>Eubacteriales</taxon>
        <taxon>Clostridiaceae</taxon>
        <taxon>Clostridium</taxon>
    </lineage>
</organism>
<keyword evidence="1" id="KW-0472">Membrane</keyword>
<keyword evidence="1" id="KW-0812">Transmembrane</keyword>
<reference evidence="2 3" key="1">
    <citation type="submission" date="2021-06" db="EMBL/GenBank/DDBJ databases">
        <authorList>
            <person name="Sun Q."/>
            <person name="Li D."/>
        </authorList>
    </citation>
    <scope>NUCLEOTIDE SEQUENCE [LARGE SCALE GENOMIC DNA]</scope>
    <source>
        <strain evidence="2 3">MSJ-11</strain>
    </source>
</reference>
<gene>
    <name evidence="2" type="ORF">KQI86_05635</name>
</gene>
<evidence type="ECO:0000313" key="3">
    <source>
        <dbReference type="Proteomes" id="UP000726170"/>
    </source>
</evidence>
<evidence type="ECO:0000313" key="2">
    <source>
        <dbReference type="EMBL" id="MBU5483805.1"/>
    </source>
</evidence>
<comment type="caution">
    <text evidence="2">The sequence shown here is derived from an EMBL/GenBank/DDBJ whole genome shotgun (WGS) entry which is preliminary data.</text>
</comment>
<dbReference type="RefSeq" id="WP_216438170.1">
    <property type="nucleotide sequence ID" value="NZ_JAHLQF010000001.1"/>
</dbReference>
<protein>
    <recommendedName>
        <fullName evidence="4">YokE-like PH domain-containing protein</fullName>
    </recommendedName>
</protein>
<evidence type="ECO:0000256" key="1">
    <source>
        <dbReference type="SAM" id="Phobius"/>
    </source>
</evidence>
<proteinExistence type="predicted"/>
<feature type="transmembrane region" description="Helical" evidence="1">
    <location>
        <begin position="21"/>
        <end position="39"/>
    </location>
</feature>
<keyword evidence="1" id="KW-1133">Transmembrane helix</keyword>